<evidence type="ECO:0000256" key="5">
    <source>
        <dbReference type="SAM" id="Phobius"/>
    </source>
</evidence>
<keyword evidence="3" id="KW-0274">FAD</keyword>
<dbReference type="PANTHER" id="PTHR42877:SF4">
    <property type="entry name" value="FAD_NAD(P)-BINDING DOMAIN-CONTAINING PROTEIN-RELATED"/>
    <property type="match status" value="1"/>
</dbReference>
<dbReference type="GO" id="GO:0050660">
    <property type="term" value="F:flavin adenine dinucleotide binding"/>
    <property type="evidence" value="ECO:0007669"/>
    <property type="project" value="InterPro"/>
</dbReference>
<organism evidence="6 7">
    <name type="scientific">Passalora fulva</name>
    <name type="common">Tomato leaf mold</name>
    <name type="synonym">Cladosporium fulvum</name>
    <dbReference type="NCBI Taxonomy" id="5499"/>
    <lineage>
        <taxon>Eukaryota</taxon>
        <taxon>Fungi</taxon>
        <taxon>Dikarya</taxon>
        <taxon>Ascomycota</taxon>
        <taxon>Pezizomycotina</taxon>
        <taxon>Dothideomycetes</taxon>
        <taxon>Dothideomycetidae</taxon>
        <taxon>Mycosphaerellales</taxon>
        <taxon>Mycosphaerellaceae</taxon>
        <taxon>Fulvia</taxon>
    </lineage>
</organism>
<reference evidence="6" key="1">
    <citation type="submission" date="2021-12" db="EMBL/GenBank/DDBJ databases">
        <authorList>
            <person name="Zaccaron A."/>
            <person name="Stergiopoulos I."/>
        </authorList>
    </citation>
    <scope>NUCLEOTIDE SEQUENCE</scope>
    <source>
        <strain evidence="6">Race5_Kim</strain>
    </source>
</reference>
<keyword evidence="6" id="KW-0503">Monooxygenase</keyword>
<feature type="transmembrane region" description="Helical" evidence="5">
    <location>
        <begin position="551"/>
        <end position="569"/>
    </location>
</feature>
<dbReference type="EMBL" id="CP090167">
    <property type="protein sequence ID" value="UJO17619.1"/>
    <property type="molecule type" value="Genomic_DNA"/>
</dbReference>
<evidence type="ECO:0000313" key="6">
    <source>
        <dbReference type="EMBL" id="UJO17619.1"/>
    </source>
</evidence>
<dbReference type="Proteomes" id="UP000756132">
    <property type="component" value="Chromosome 5"/>
</dbReference>
<keyword evidence="5" id="KW-0472">Membrane</keyword>
<dbReference type="InterPro" id="IPR020946">
    <property type="entry name" value="Flavin_mOase-like"/>
</dbReference>
<dbReference type="GeneID" id="71985722"/>
<sequence length="581" mass="65648">MAGDLAWPEVPIGNKNHANAAVVIIGGGISGMCVAIDLLKRNKCRNFIILEKSAGLGGTWNDNKYPGCCCDVWSQLYSYSFAQNPDWTREYPGQEEILAYLQRVAQEYKLLQHFRFNTEVKDATWDESEKKWRVNVKTASGSKEAEYNPEYEIKTDFLVSAVGQLNVPQWPEIEGIEKFEGKKMHSARWDWSYDVTGKKIALVGNGCTAVQILPELAKVADHVTVFQRTPNWVVPRADAPVSATWRNIYKYVPGVMARKRAALMDFREWTHGFVADANSDTSKLFAQMSKQMLEEQLPNRPDLHEKLTPKYQLGCKRIIISDDYFPAIGQDNVTLETRPISSIDGHAVKVHDPNGYPVPAREDYDLLVCATGFKTVDFMHPIKLTGKNNLPIGEVWKDGAQAFYGITVSEMPNFAMLYGPNTNLGHNSIILMIEAQSRYINGLISPVLDARKNGRAISITPRNEPMEAYNAMIQKELQNSTFNDPNCQSWYKNEKGIITNNWSRTVVEYQKMVEDVKFEEYTVEGDGKEEVQRKQIHVGRVKEETAVSDRALMVMGALGTAALVGGWVLRNTRYLQSVRVR</sequence>
<reference evidence="6" key="2">
    <citation type="journal article" date="2022" name="Microb. Genom.">
        <title>A chromosome-scale genome assembly of the tomato pathogen Cladosporium fulvum reveals a compartmentalized genome architecture and the presence of a dispensable chromosome.</title>
        <authorList>
            <person name="Zaccaron A.Z."/>
            <person name="Chen L.H."/>
            <person name="Samaras A."/>
            <person name="Stergiopoulos I."/>
        </authorList>
    </citation>
    <scope>NUCLEOTIDE SEQUENCE</scope>
    <source>
        <strain evidence="6">Race5_Kim</strain>
    </source>
</reference>
<dbReference type="RefSeq" id="XP_047761985.1">
    <property type="nucleotide sequence ID" value="XM_047904992.1"/>
</dbReference>
<gene>
    <name evidence="6" type="ORF">CLAFUR5_05844</name>
</gene>
<accession>A0A9Q8LI86</accession>
<dbReference type="OMA" id="WNTGGCT"/>
<dbReference type="GO" id="GO:0050661">
    <property type="term" value="F:NADP binding"/>
    <property type="evidence" value="ECO:0007669"/>
    <property type="project" value="InterPro"/>
</dbReference>
<comment type="similarity">
    <text evidence="1">Belongs to the FAD-binding monooxygenase family.</text>
</comment>
<evidence type="ECO:0000256" key="2">
    <source>
        <dbReference type="ARBA" id="ARBA00022630"/>
    </source>
</evidence>
<dbReference type="SUPFAM" id="SSF51905">
    <property type="entry name" value="FAD/NAD(P)-binding domain"/>
    <property type="match status" value="2"/>
</dbReference>
<dbReference type="InterPro" id="IPR051209">
    <property type="entry name" value="FAD-bind_Monooxygenase_sf"/>
</dbReference>
<dbReference type="InterPro" id="IPR036188">
    <property type="entry name" value="FAD/NAD-bd_sf"/>
</dbReference>
<dbReference type="AlphaFoldDB" id="A0A9Q8LI86"/>
<name>A0A9Q8LI86_PASFU</name>
<evidence type="ECO:0000313" key="7">
    <source>
        <dbReference type="Proteomes" id="UP000756132"/>
    </source>
</evidence>
<dbReference type="KEGG" id="ffu:CLAFUR5_05844"/>
<keyword evidence="4" id="KW-0560">Oxidoreductase</keyword>
<keyword evidence="7" id="KW-1185">Reference proteome</keyword>
<dbReference type="OrthoDB" id="74360at2759"/>
<keyword evidence="2" id="KW-0285">Flavoprotein</keyword>
<evidence type="ECO:0000256" key="1">
    <source>
        <dbReference type="ARBA" id="ARBA00010139"/>
    </source>
</evidence>
<dbReference type="Pfam" id="PF00743">
    <property type="entry name" value="FMO-like"/>
    <property type="match status" value="1"/>
</dbReference>
<proteinExistence type="inferred from homology"/>
<evidence type="ECO:0000256" key="3">
    <source>
        <dbReference type="ARBA" id="ARBA00022827"/>
    </source>
</evidence>
<dbReference type="PANTHER" id="PTHR42877">
    <property type="entry name" value="L-ORNITHINE N(5)-MONOOXYGENASE-RELATED"/>
    <property type="match status" value="1"/>
</dbReference>
<protein>
    <submittedName>
        <fullName evidence="6">FAD-binding monooxygenase ktnD</fullName>
    </submittedName>
</protein>
<dbReference type="GO" id="GO:0004499">
    <property type="term" value="F:N,N-dimethylaniline monooxygenase activity"/>
    <property type="evidence" value="ECO:0007669"/>
    <property type="project" value="InterPro"/>
</dbReference>
<feature type="transmembrane region" description="Helical" evidence="5">
    <location>
        <begin position="20"/>
        <end position="39"/>
    </location>
</feature>
<evidence type="ECO:0000256" key="4">
    <source>
        <dbReference type="ARBA" id="ARBA00023002"/>
    </source>
</evidence>
<keyword evidence="5" id="KW-0812">Transmembrane</keyword>
<dbReference type="Gene3D" id="3.50.50.60">
    <property type="entry name" value="FAD/NAD(P)-binding domain"/>
    <property type="match status" value="2"/>
</dbReference>
<keyword evidence="5" id="KW-1133">Transmembrane helix</keyword>